<organism evidence="1 2">
    <name type="scientific">Prymnesium parvum</name>
    <name type="common">Toxic golden alga</name>
    <dbReference type="NCBI Taxonomy" id="97485"/>
    <lineage>
        <taxon>Eukaryota</taxon>
        <taxon>Haptista</taxon>
        <taxon>Haptophyta</taxon>
        <taxon>Prymnesiophyceae</taxon>
        <taxon>Prymnesiales</taxon>
        <taxon>Prymnesiaceae</taxon>
        <taxon>Prymnesium</taxon>
    </lineage>
</organism>
<evidence type="ECO:0000313" key="2">
    <source>
        <dbReference type="Proteomes" id="UP001515480"/>
    </source>
</evidence>
<dbReference type="EMBL" id="JBGBPQ010000005">
    <property type="protein sequence ID" value="KAL1523723.1"/>
    <property type="molecule type" value="Genomic_DNA"/>
</dbReference>
<evidence type="ECO:0000313" key="1">
    <source>
        <dbReference type="EMBL" id="KAL1523723.1"/>
    </source>
</evidence>
<gene>
    <name evidence="1" type="ORF">AB1Y20_018653</name>
</gene>
<accession>A0AB34JS36</accession>
<name>A0AB34JS36_PRYPA</name>
<sequence>MLLSSSRAFCSRADACTSICTLVLTLLPSPSPASTAFDISTSLYLATLLQLRAEVADTDAQLFASLLSSGSVVTREEYNVALLRTQKALKEYRPSTLGREAIAAAVKAKAISKAQAELAEGHANEVRERLAGIIEADASNGLKRDALNRPIAEVAPEQLRFIHLSFLSAEAEIELAVKCFGEQELKEAENLAARAIEQPTWRNMNALQKLNGPDEVISAINALPAGKGTALTRGDLQNTLNDAYRESRAQRK</sequence>
<proteinExistence type="predicted"/>
<dbReference type="Proteomes" id="UP001515480">
    <property type="component" value="Unassembled WGS sequence"/>
</dbReference>
<comment type="caution">
    <text evidence="1">The sequence shown here is derived from an EMBL/GenBank/DDBJ whole genome shotgun (WGS) entry which is preliminary data.</text>
</comment>
<dbReference type="AlphaFoldDB" id="A0AB34JS36"/>
<keyword evidence="2" id="KW-1185">Reference proteome</keyword>
<protein>
    <submittedName>
        <fullName evidence="1">Uncharacterized protein</fullName>
    </submittedName>
</protein>
<reference evidence="1 2" key="1">
    <citation type="journal article" date="2024" name="Science">
        <title>Giant polyketide synthase enzymes in the biosynthesis of giant marine polyether toxins.</title>
        <authorList>
            <person name="Fallon T.R."/>
            <person name="Shende V.V."/>
            <person name="Wierzbicki I.H."/>
            <person name="Pendleton A.L."/>
            <person name="Watervoot N.F."/>
            <person name="Auber R.P."/>
            <person name="Gonzalez D.J."/>
            <person name="Wisecaver J.H."/>
            <person name="Moore B.S."/>
        </authorList>
    </citation>
    <scope>NUCLEOTIDE SEQUENCE [LARGE SCALE GENOMIC DNA]</scope>
    <source>
        <strain evidence="1 2">12B1</strain>
    </source>
</reference>